<evidence type="ECO:0000313" key="3">
    <source>
        <dbReference type="Proteomes" id="UP000436016"/>
    </source>
</evidence>
<comment type="caution">
    <text evidence="2">The sequence shown here is derived from an EMBL/GenBank/DDBJ whole genome shotgun (WGS) entry which is preliminary data.</text>
</comment>
<sequence length="248" mass="25475">MPSIRLARLFRSKTYGRPVRLHKRRGAIAALTVLAAGLLAAGAAPVLAQSGDGSVPRVVILGDSLTQGFGLPPEDGFVPQLARWLNDNGAPPATLVNAGVSGDTTAGGLSRLDWTLAEPVDAMVVELGGNDLLRGLDPAMSRANLDAILKRLEAEGIPVLLTGLPAPNNYGPEFADAFNAMFPELADAYGASLYPDFLAGIRNAAGGDPAAARAYLQADGIHPNAEGVAKIVADIGPAVAALIERAGD</sequence>
<dbReference type="Proteomes" id="UP000436016">
    <property type="component" value="Unassembled WGS sequence"/>
</dbReference>
<evidence type="ECO:0000313" key="2">
    <source>
        <dbReference type="EMBL" id="MXU63833.1"/>
    </source>
</evidence>
<dbReference type="Gene3D" id="3.40.50.1110">
    <property type="entry name" value="SGNH hydrolase"/>
    <property type="match status" value="1"/>
</dbReference>
<dbReference type="Pfam" id="PF13472">
    <property type="entry name" value="Lipase_GDSL_2"/>
    <property type="match status" value="1"/>
</dbReference>
<dbReference type="EMBL" id="WUWG01000001">
    <property type="protein sequence ID" value="MXU63833.1"/>
    <property type="molecule type" value="Genomic_DNA"/>
</dbReference>
<dbReference type="InterPro" id="IPR013830">
    <property type="entry name" value="SGNH_hydro"/>
</dbReference>
<dbReference type="InterPro" id="IPR036514">
    <property type="entry name" value="SGNH_hydro_sf"/>
</dbReference>
<dbReference type="PANTHER" id="PTHR30383">
    <property type="entry name" value="THIOESTERASE 1/PROTEASE 1/LYSOPHOSPHOLIPASE L1"/>
    <property type="match status" value="1"/>
</dbReference>
<gene>
    <name evidence="2" type="ORF">GSH16_00125</name>
</gene>
<dbReference type="AlphaFoldDB" id="A0A6B0TS37"/>
<dbReference type="CDD" id="cd01822">
    <property type="entry name" value="Lysophospholipase_L1_like"/>
    <property type="match status" value="1"/>
</dbReference>
<name>A0A6B0TS37_9RHOB</name>
<dbReference type="RefSeq" id="WP_205523926.1">
    <property type="nucleotide sequence ID" value="NZ_WUWG01000001.1"/>
</dbReference>
<accession>A0A6B0TS37</accession>
<proteinExistence type="predicted"/>
<dbReference type="InterPro" id="IPR051532">
    <property type="entry name" value="Ester_Hydrolysis_Enzymes"/>
</dbReference>
<protein>
    <submittedName>
        <fullName evidence="2">Arylesterase</fullName>
    </submittedName>
</protein>
<organism evidence="2 3">
    <name type="scientific">Oceanomicrobium pacificus</name>
    <dbReference type="NCBI Taxonomy" id="2692916"/>
    <lineage>
        <taxon>Bacteria</taxon>
        <taxon>Pseudomonadati</taxon>
        <taxon>Pseudomonadota</taxon>
        <taxon>Alphaproteobacteria</taxon>
        <taxon>Rhodobacterales</taxon>
        <taxon>Paracoccaceae</taxon>
        <taxon>Oceanomicrobium</taxon>
    </lineage>
</organism>
<evidence type="ECO:0000259" key="1">
    <source>
        <dbReference type="Pfam" id="PF13472"/>
    </source>
</evidence>
<reference evidence="2 3" key="1">
    <citation type="submission" date="2019-12" db="EMBL/GenBank/DDBJ databases">
        <title>Strain KN286 was isolated from seawater, which was collected from Caroline Seamount in the tropical western Pacific.</title>
        <authorList>
            <person name="Wang Q."/>
        </authorList>
    </citation>
    <scope>NUCLEOTIDE SEQUENCE [LARGE SCALE GENOMIC DNA]</scope>
    <source>
        <strain evidence="2 3">KN286</strain>
    </source>
</reference>
<keyword evidence="3" id="KW-1185">Reference proteome</keyword>
<dbReference type="SUPFAM" id="SSF52266">
    <property type="entry name" value="SGNH hydrolase"/>
    <property type="match status" value="1"/>
</dbReference>
<feature type="domain" description="SGNH hydrolase-type esterase" evidence="1">
    <location>
        <begin position="60"/>
        <end position="228"/>
    </location>
</feature>
<dbReference type="GO" id="GO:0004622">
    <property type="term" value="F:phosphatidylcholine lysophospholipase activity"/>
    <property type="evidence" value="ECO:0007669"/>
    <property type="project" value="TreeGrafter"/>
</dbReference>
<dbReference type="PANTHER" id="PTHR30383:SF24">
    <property type="entry name" value="THIOESTERASE 1_PROTEASE 1_LYSOPHOSPHOLIPASE L1"/>
    <property type="match status" value="1"/>
</dbReference>